<name>A0A2J6TH44_9HELO</name>
<dbReference type="GeneID" id="36587812"/>
<dbReference type="PANTHER" id="PTHR35204">
    <property type="entry name" value="YALI0A21131P"/>
    <property type="match status" value="1"/>
</dbReference>
<feature type="region of interest" description="Disordered" evidence="1">
    <location>
        <begin position="528"/>
        <end position="550"/>
    </location>
</feature>
<dbReference type="InterPro" id="IPR038921">
    <property type="entry name" value="YOR389W-like"/>
</dbReference>
<evidence type="ECO:0000256" key="2">
    <source>
        <dbReference type="SAM" id="SignalP"/>
    </source>
</evidence>
<dbReference type="STRING" id="1095630.A0A2J6TH44"/>
<organism evidence="3 4">
    <name type="scientific">Hyaloscypha bicolor E</name>
    <dbReference type="NCBI Taxonomy" id="1095630"/>
    <lineage>
        <taxon>Eukaryota</taxon>
        <taxon>Fungi</taxon>
        <taxon>Dikarya</taxon>
        <taxon>Ascomycota</taxon>
        <taxon>Pezizomycotina</taxon>
        <taxon>Leotiomycetes</taxon>
        <taxon>Helotiales</taxon>
        <taxon>Hyaloscyphaceae</taxon>
        <taxon>Hyaloscypha</taxon>
        <taxon>Hyaloscypha bicolor</taxon>
    </lineage>
</organism>
<dbReference type="EMBL" id="KZ613783">
    <property type="protein sequence ID" value="PMD62311.1"/>
    <property type="molecule type" value="Genomic_DNA"/>
</dbReference>
<feature type="signal peptide" evidence="2">
    <location>
        <begin position="1"/>
        <end position="18"/>
    </location>
</feature>
<feature type="chain" id="PRO_5014370077" evidence="2">
    <location>
        <begin position="19"/>
        <end position="550"/>
    </location>
</feature>
<keyword evidence="2" id="KW-0732">Signal</keyword>
<gene>
    <name evidence="3" type="ORF">K444DRAFT_610387</name>
</gene>
<sequence>MALRFILTASALMLHVIAAPPQTQAPLFSSAKTAGSRGLSLDSARVNAPHIFNTVHSSMRQWGSSLNHNGMSLFPARIPNNTHLYHGTHTPNAVKGMDWLAFEIEHAEMFARAFPGRRPGGRPGKPGDPEHSGRPGEPGEGPSPPPFELTWAETVDGIRNIYDGDDEPDFSRGYLHIYRTTRPLTNLVYIDGMSAGKTTMGTLDTQDSLLRNMTDDDGGPAFGDFRRGQDLCDLGAKWGIEGFVRMEMGFEIIFCEFSDGLVLESARERPSDKNQSYETLPQLEVLRGASMRYPGITGQRLTLDYSGMVSAYWYDLNLTNPDPKRLDLPRLPASDLEGLGNMKADFKAAFEESSARSHVGNDWQGITDMIITRYSDRLQLMAGNNTSREIILSELAVLLNLYIDYGSFDIPMAIEKCTVHYLIAAVLETSADHMIHGALSTVANKICSTLFYVGQLLLEEETESGLTKSKSAIKSVIDYLDWTTWKECGKCGYDEICFVAIWPWGSMEDHKHPNCMKDEMLSRRQGYWDMGGGGRRPPTENETRSGADEL</sequence>
<proteinExistence type="predicted"/>
<dbReference type="AlphaFoldDB" id="A0A2J6TH44"/>
<dbReference type="PANTHER" id="PTHR35204:SF1">
    <property type="entry name" value="ENTEROTOXIN"/>
    <property type="match status" value="1"/>
</dbReference>
<keyword evidence="4" id="KW-1185">Reference proteome</keyword>
<evidence type="ECO:0000256" key="1">
    <source>
        <dbReference type="SAM" id="MobiDB-lite"/>
    </source>
</evidence>
<dbReference type="RefSeq" id="XP_024739215.1">
    <property type="nucleotide sequence ID" value="XM_024879735.1"/>
</dbReference>
<dbReference type="OrthoDB" id="10261782at2759"/>
<feature type="compositionally biased region" description="Basic and acidic residues" evidence="1">
    <location>
        <begin position="125"/>
        <end position="134"/>
    </location>
</feature>
<protein>
    <submittedName>
        <fullName evidence="3">Uncharacterized protein</fullName>
    </submittedName>
</protein>
<accession>A0A2J6TH44</accession>
<feature type="region of interest" description="Disordered" evidence="1">
    <location>
        <begin position="114"/>
        <end position="148"/>
    </location>
</feature>
<dbReference type="InParanoid" id="A0A2J6TH44"/>
<dbReference type="Proteomes" id="UP000235371">
    <property type="component" value="Unassembled WGS sequence"/>
</dbReference>
<evidence type="ECO:0000313" key="4">
    <source>
        <dbReference type="Proteomes" id="UP000235371"/>
    </source>
</evidence>
<feature type="compositionally biased region" description="Basic and acidic residues" evidence="1">
    <location>
        <begin position="537"/>
        <end position="550"/>
    </location>
</feature>
<evidence type="ECO:0000313" key="3">
    <source>
        <dbReference type="EMBL" id="PMD62311.1"/>
    </source>
</evidence>
<dbReference type="FunCoup" id="A0A2J6TH44">
    <property type="interactions" value="24"/>
</dbReference>
<reference evidence="3 4" key="1">
    <citation type="submission" date="2016-04" db="EMBL/GenBank/DDBJ databases">
        <title>A degradative enzymes factory behind the ericoid mycorrhizal symbiosis.</title>
        <authorList>
            <consortium name="DOE Joint Genome Institute"/>
            <person name="Martino E."/>
            <person name="Morin E."/>
            <person name="Grelet G."/>
            <person name="Kuo A."/>
            <person name="Kohler A."/>
            <person name="Daghino S."/>
            <person name="Barry K."/>
            <person name="Choi C."/>
            <person name="Cichocki N."/>
            <person name="Clum A."/>
            <person name="Copeland A."/>
            <person name="Hainaut M."/>
            <person name="Haridas S."/>
            <person name="Labutti K."/>
            <person name="Lindquist E."/>
            <person name="Lipzen A."/>
            <person name="Khouja H.-R."/>
            <person name="Murat C."/>
            <person name="Ohm R."/>
            <person name="Olson A."/>
            <person name="Spatafora J."/>
            <person name="Veneault-Fourrey C."/>
            <person name="Henrissat B."/>
            <person name="Grigoriev I."/>
            <person name="Martin F."/>
            <person name="Perotto S."/>
        </authorList>
    </citation>
    <scope>NUCLEOTIDE SEQUENCE [LARGE SCALE GENOMIC DNA]</scope>
    <source>
        <strain evidence="3 4">E</strain>
    </source>
</reference>